<dbReference type="RefSeq" id="WP_114298332.1">
    <property type="nucleotide sequence ID" value="NZ_QPJT01000015.1"/>
</dbReference>
<dbReference type="AlphaFoldDB" id="A0A369B1J9"/>
<gene>
    <name evidence="13" type="ORF">DFR58_11529</name>
</gene>
<keyword evidence="13" id="KW-0808">Transferase</keyword>
<comment type="pathway">
    <text evidence="2">Cell wall biogenesis; lipoteichoic acid biosynthesis.</text>
</comment>
<feature type="transmembrane region" description="Helical" evidence="11">
    <location>
        <begin position="86"/>
        <end position="105"/>
    </location>
</feature>
<dbReference type="PANTHER" id="PTHR47371">
    <property type="entry name" value="LIPOTEICHOIC ACID SYNTHASE"/>
    <property type="match status" value="1"/>
</dbReference>
<feature type="transmembrane region" description="Helical" evidence="11">
    <location>
        <begin position="167"/>
        <end position="188"/>
    </location>
</feature>
<evidence type="ECO:0000259" key="12">
    <source>
        <dbReference type="Pfam" id="PF00884"/>
    </source>
</evidence>
<dbReference type="CDD" id="cd16015">
    <property type="entry name" value="LTA_synthase"/>
    <property type="match status" value="1"/>
</dbReference>
<dbReference type="OrthoDB" id="5901192at2"/>
<feature type="binding site" evidence="10">
    <location>
        <position position="470"/>
    </location>
    <ligand>
        <name>Mn(2+)</name>
        <dbReference type="ChEBI" id="CHEBI:29035"/>
    </ligand>
</feature>
<name>A0A369B1J9_9FIRM</name>
<dbReference type="Proteomes" id="UP000253034">
    <property type="component" value="Unassembled WGS sequence"/>
</dbReference>
<evidence type="ECO:0000313" key="13">
    <source>
        <dbReference type="EMBL" id="RCX14306.1"/>
    </source>
</evidence>
<dbReference type="GO" id="GO:0016740">
    <property type="term" value="F:transferase activity"/>
    <property type="evidence" value="ECO:0007669"/>
    <property type="project" value="UniProtKB-KW"/>
</dbReference>
<keyword evidence="7 11" id="KW-0472">Membrane</keyword>
<dbReference type="PIRSF" id="PIRSF005091">
    <property type="entry name" value="Mmb_sulf_HI1246"/>
    <property type="match status" value="1"/>
</dbReference>
<comment type="similarity">
    <text evidence="3">Belongs to the LTA synthase family.</text>
</comment>
<feature type="binding site" evidence="9">
    <location>
        <position position="412"/>
    </location>
    <ligand>
        <name>substrate</name>
    </ligand>
</feature>
<dbReference type="SUPFAM" id="SSF53649">
    <property type="entry name" value="Alkaline phosphatase-like"/>
    <property type="match status" value="1"/>
</dbReference>
<keyword evidence="5 11" id="KW-0812">Transmembrane</keyword>
<feature type="binding site" evidence="10">
    <location>
        <position position="300"/>
    </location>
    <ligand>
        <name>Mn(2+)</name>
        <dbReference type="ChEBI" id="CHEBI:29035"/>
    </ligand>
</feature>
<evidence type="ECO:0000256" key="4">
    <source>
        <dbReference type="ARBA" id="ARBA00022475"/>
    </source>
</evidence>
<feature type="transmembrane region" description="Helical" evidence="11">
    <location>
        <begin position="137"/>
        <end position="155"/>
    </location>
</feature>
<evidence type="ECO:0000256" key="8">
    <source>
        <dbReference type="PIRSR" id="PIRSR005091-1"/>
    </source>
</evidence>
<evidence type="ECO:0000256" key="1">
    <source>
        <dbReference type="ARBA" id="ARBA00004651"/>
    </source>
</evidence>
<evidence type="ECO:0000256" key="7">
    <source>
        <dbReference type="ARBA" id="ARBA00023136"/>
    </source>
</evidence>
<dbReference type="Pfam" id="PF00884">
    <property type="entry name" value="Sulfatase"/>
    <property type="match status" value="1"/>
</dbReference>
<dbReference type="InterPro" id="IPR017850">
    <property type="entry name" value="Alkaline_phosphatase_core_sf"/>
</dbReference>
<dbReference type="Gene3D" id="3.30.1120.170">
    <property type="match status" value="1"/>
</dbReference>
<evidence type="ECO:0000256" key="2">
    <source>
        <dbReference type="ARBA" id="ARBA00004936"/>
    </source>
</evidence>
<evidence type="ECO:0000313" key="14">
    <source>
        <dbReference type="Proteomes" id="UP000253034"/>
    </source>
</evidence>
<evidence type="ECO:0000256" key="9">
    <source>
        <dbReference type="PIRSR" id="PIRSR005091-2"/>
    </source>
</evidence>
<dbReference type="PANTHER" id="PTHR47371:SF3">
    <property type="entry name" value="PHOSPHOGLYCEROL TRANSFERASE I"/>
    <property type="match status" value="1"/>
</dbReference>
<evidence type="ECO:0000256" key="5">
    <source>
        <dbReference type="ARBA" id="ARBA00022692"/>
    </source>
</evidence>
<proteinExistence type="inferred from homology"/>
<evidence type="ECO:0000256" key="3">
    <source>
        <dbReference type="ARBA" id="ARBA00009983"/>
    </source>
</evidence>
<feature type="domain" description="Sulfatase N-terminal" evidence="12">
    <location>
        <begin position="250"/>
        <end position="529"/>
    </location>
</feature>
<keyword evidence="4" id="KW-1003">Cell membrane</keyword>
<organism evidence="13 14">
    <name type="scientific">Anaerobacterium chartisolvens</name>
    <dbReference type="NCBI Taxonomy" id="1297424"/>
    <lineage>
        <taxon>Bacteria</taxon>
        <taxon>Bacillati</taxon>
        <taxon>Bacillota</taxon>
        <taxon>Clostridia</taxon>
        <taxon>Eubacteriales</taxon>
        <taxon>Oscillospiraceae</taxon>
        <taxon>Anaerobacterium</taxon>
    </lineage>
</organism>
<keyword evidence="9" id="KW-0479">Metal-binding</keyword>
<comment type="subcellular location">
    <subcellularLocation>
        <location evidence="1">Cell membrane</location>
        <topology evidence="1">Multi-pass membrane protein</topology>
    </subcellularLocation>
</comment>
<sequence length="571" mass="64746">MNITAQSGKAICPDVTESSRRISAGAASAVVVFFILLNSVKITMFNFLIMESQTVWTFAYKLFFTLLFTVLVFYTSLTFKKPHVIVIAYIIQTAYIITMLCYYNYFRNYLHLFQVTALFTEGITSVKHFTIPWNNNLLTAILDLPLFLYVLITYKKISTFKTVLGPYLKYILIAPAVLIAAAEGWSLYSGSSIVHFSKDYSAYESAIVEKYGTLANSLCDIITNKGGKNHIQHLKYGGTITATAKETAKPNFVIIQVESMDSNVVNHKYKGKYIAPYLHSVSQSSVYYPYTMSYHKSGGTSDSEFSVINSVEPLGNFPSIKLSDYSYPNSMLKRLSSANYASYAFHGNTGSFYNRNVAFDKMGFDTFYDINAMGMEDEGWGAPDHEVFDFALRVMENEEKPFISYIITMTSHMPFTNAENYYKNDLYDSIEDETVKNYFNSISYVDSAIKDFAEQISTRFENTYIIIYGDHTPNIITPEYTQASFETDGSYFEFVPLIIITPDRQVYHEKSRAACFLDVAPTVLNASGISFEIQSKGMDLINPVGYATVPFYGNDYNRAYLYERVTNPPEE</sequence>
<feature type="binding site" evidence="10">
    <location>
        <position position="471"/>
    </location>
    <ligand>
        <name>Mn(2+)</name>
        <dbReference type="ChEBI" id="CHEBI:29035"/>
    </ligand>
</feature>
<dbReference type="InterPro" id="IPR050448">
    <property type="entry name" value="OpgB/LTA_synthase_biosynth"/>
</dbReference>
<keyword evidence="14" id="KW-1185">Reference proteome</keyword>
<evidence type="ECO:0000256" key="6">
    <source>
        <dbReference type="ARBA" id="ARBA00022989"/>
    </source>
</evidence>
<dbReference type="Gene3D" id="3.40.720.10">
    <property type="entry name" value="Alkaline Phosphatase, subunit A"/>
    <property type="match status" value="1"/>
</dbReference>
<feature type="transmembrane region" description="Helical" evidence="11">
    <location>
        <begin position="55"/>
        <end position="74"/>
    </location>
</feature>
<comment type="caution">
    <text evidence="13">The sequence shown here is derived from an EMBL/GenBank/DDBJ whole genome shotgun (WGS) entry which is preliminary data.</text>
</comment>
<reference evidence="13 14" key="1">
    <citation type="submission" date="2018-07" db="EMBL/GenBank/DDBJ databases">
        <title>Genomic Encyclopedia of Type Strains, Phase IV (KMG-IV): sequencing the most valuable type-strain genomes for metagenomic binning, comparative biology and taxonomic classification.</title>
        <authorList>
            <person name="Goeker M."/>
        </authorList>
    </citation>
    <scope>NUCLEOTIDE SEQUENCE [LARGE SCALE GENOMIC DNA]</scope>
    <source>
        <strain evidence="13 14">DSM 27016</strain>
    </source>
</reference>
<dbReference type="GO" id="GO:0046872">
    <property type="term" value="F:metal ion binding"/>
    <property type="evidence" value="ECO:0007669"/>
    <property type="project" value="UniProtKB-KW"/>
</dbReference>
<keyword evidence="9" id="KW-0464">Manganese</keyword>
<accession>A0A369B1J9</accession>
<dbReference type="InterPro" id="IPR012160">
    <property type="entry name" value="LtaS-like"/>
</dbReference>
<evidence type="ECO:0000256" key="10">
    <source>
        <dbReference type="PIRSR" id="PIRSR005091-3"/>
    </source>
</evidence>
<protein>
    <submittedName>
        <fullName evidence="13">Phosphoglycerol transferase MdoB-like AlkP superfamily enzyme</fullName>
    </submittedName>
</protein>
<feature type="active site" evidence="8">
    <location>
        <position position="300"/>
    </location>
</feature>
<dbReference type="InterPro" id="IPR000917">
    <property type="entry name" value="Sulfatase_N"/>
</dbReference>
<feature type="transmembrane region" description="Helical" evidence="11">
    <location>
        <begin position="26"/>
        <end position="49"/>
    </location>
</feature>
<keyword evidence="6 11" id="KW-1133">Transmembrane helix</keyword>
<evidence type="ECO:0000256" key="11">
    <source>
        <dbReference type="SAM" id="Phobius"/>
    </source>
</evidence>
<feature type="binding site" evidence="10">
    <location>
        <position position="258"/>
    </location>
    <ligand>
        <name>Mn(2+)</name>
        <dbReference type="ChEBI" id="CHEBI:29035"/>
    </ligand>
</feature>
<dbReference type="EMBL" id="QPJT01000015">
    <property type="protein sequence ID" value="RCX14306.1"/>
    <property type="molecule type" value="Genomic_DNA"/>
</dbReference>
<dbReference type="GO" id="GO:0005886">
    <property type="term" value="C:plasma membrane"/>
    <property type="evidence" value="ECO:0007669"/>
    <property type="project" value="UniProtKB-SubCell"/>
</dbReference>